<feature type="compositionally biased region" description="Low complexity" evidence="1">
    <location>
        <begin position="131"/>
        <end position="142"/>
    </location>
</feature>
<gene>
    <name evidence="2" type="ORF">BJ982_003738</name>
</gene>
<dbReference type="EMBL" id="JACHND010000001">
    <property type="protein sequence ID" value="MBB4702194.1"/>
    <property type="molecule type" value="Genomic_DNA"/>
</dbReference>
<name>A0A7W7D8E4_9ACTN</name>
<evidence type="ECO:0008006" key="4">
    <source>
        <dbReference type="Google" id="ProtNLM"/>
    </source>
</evidence>
<protein>
    <recommendedName>
        <fullName evidence="4">HNH endonuclease</fullName>
    </recommendedName>
</protein>
<dbReference type="AlphaFoldDB" id="A0A7W7D8E4"/>
<dbReference type="RefSeq" id="WP_184881772.1">
    <property type="nucleotide sequence ID" value="NZ_BOOV01000026.1"/>
</dbReference>
<feature type="region of interest" description="Disordered" evidence="1">
    <location>
        <begin position="1"/>
        <end position="32"/>
    </location>
</feature>
<keyword evidence="3" id="KW-1185">Reference proteome</keyword>
<proteinExistence type="predicted"/>
<dbReference type="Proteomes" id="UP000542210">
    <property type="component" value="Unassembled WGS sequence"/>
</dbReference>
<feature type="compositionally biased region" description="Basic residues" evidence="1">
    <location>
        <begin position="1"/>
        <end position="10"/>
    </location>
</feature>
<evidence type="ECO:0000313" key="2">
    <source>
        <dbReference type="EMBL" id="MBB4702194.1"/>
    </source>
</evidence>
<sequence>MKRSAPLRRGKPLERYTPLQGGAPLARKTPLKYRSAKQEAAYRVRRPLVAALLAEHPVCERCRRARSVEVHEPRMRSRGVDICDPAECVALCHPCHRWTHDHPAKATTEGWLIPSHDTTTPARAAAERRASAAWREQAQEAS</sequence>
<organism evidence="2 3">
    <name type="scientific">Sphaerisporangium siamense</name>
    <dbReference type="NCBI Taxonomy" id="795645"/>
    <lineage>
        <taxon>Bacteria</taxon>
        <taxon>Bacillati</taxon>
        <taxon>Actinomycetota</taxon>
        <taxon>Actinomycetes</taxon>
        <taxon>Streptosporangiales</taxon>
        <taxon>Streptosporangiaceae</taxon>
        <taxon>Sphaerisporangium</taxon>
    </lineage>
</organism>
<evidence type="ECO:0000313" key="3">
    <source>
        <dbReference type="Proteomes" id="UP000542210"/>
    </source>
</evidence>
<accession>A0A7W7D8E4</accession>
<feature type="region of interest" description="Disordered" evidence="1">
    <location>
        <begin position="112"/>
        <end position="142"/>
    </location>
</feature>
<comment type="caution">
    <text evidence="2">The sequence shown here is derived from an EMBL/GenBank/DDBJ whole genome shotgun (WGS) entry which is preliminary data.</text>
</comment>
<evidence type="ECO:0000256" key="1">
    <source>
        <dbReference type="SAM" id="MobiDB-lite"/>
    </source>
</evidence>
<reference evidence="2 3" key="1">
    <citation type="submission" date="2020-08" db="EMBL/GenBank/DDBJ databases">
        <title>Sequencing the genomes of 1000 actinobacteria strains.</title>
        <authorList>
            <person name="Klenk H.-P."/>
        </authorList>
    </citation>
    <scope>NUCLEOTIDE SEQUENCE [LARGE SCALE GENOMIC DNA]</scope>
    <source>
        <strain evidence="2 3">DSM 45784</strain>
    </source>
</reference>